<evidence type="ECO:0000256" key="1">
    <source>
        <dbReference type="ARBA" id="ARBA00022448"/>
    </source>
</evidence>
<dbReference type="PROSITE" id="PS00211">
    <property type="entry name" value="ABC_TRANSPORTER_1"/>
    <property type="match status" value="1"/>
</dbReference>
<dbReference type="GO" id="GO:0140359">
    <property type="term" value="F:ABC-type transporter activity"/>
    <property type="evidence" value="ECO:0007669"/>
    <property type="project" value="UniProtKB-ARBA"/>
</dbReference>
<keyword evidence="6" id="KW-1185">Reference proteome</keyword>
<gene>
    <name evidence="5" type="ORF">AFK71_06490</name>
</gene>
<dbReference type="InterPro" id="IPR012340">
    <property type="entry name" value="NA-bd_OB-fold"/>
</dbReference>
<dbReference type="InterPro" id="IPR027417">
    <property type="entry name" value="P-loop_NTPase"/>
</dbReference>
<reference evidence="6" key="1">
    <citation type="submission" date="2015-07" db="EMBL/GenBank/DDBJ databases">
        <title>Fjat-10053 dsm26.</title>
        <authorList>
            <person name="Liu B."/>
            <person name="Wang J."/>
            <person name="Zhu Y."/>
            <person name="Liu G."/>
            <person name="Chen Q."/>
            <person name="Chen Z."/>
            <person name="Lan J."/>
            <person name="Che J."/>
            <person name="Ge C."/>
            <person name="Shi H."/>
            <person name="Pan Z."/>
            <person name="Liu X."/>
        </authorList>
    </citation>
    <scope>NUCLEOTIDE SEQUENCE [LARGE SCALE GENOMIC DNA]</scope>
    <source>
        <strain evidence="6">DSM 26</strain>
    </source>
</reference>
<dbReference type="GeneID" id="66872953"/>
<dbReference type="OrthoDB" id="9790614at2"/>
<dbReference type="SMART" id="SM00382">
    <property type="entry name" value="AAA"/>
    <property type="match status" value="1"/>
</dbReference>
<dbReference type="Proteomes" id="UP000036780">
    <property type="component" value="Unassembled WGS sequence"/>
</dbReference>
<dbReference type="PATRIC" id="fig|1473.5.peg.4307"/>
<sequence>MNITLNNISMQFAEVTAVDRLSVTIEEGSLVSLLGPSGCGKSTTLFMLAGLYQPTSGELYFGEQLMNKVSPEKRQIGMVFQNYALYPHMTVLKNIMFPLKMAKVAKKEARESAIAMAELVQIGHLLERKPSQLSGGQQQRVAIARALVKKPKLLLLDEPLSNLDARLRLEMREEIRRIQQTIGITTVFVTHDQEEALSISDKILLIKDGKYQQYSDAREIYEYPQNEFVGRFLGNPPMNQLPAVLETNKQFVRLEDTDQRIAITKQVTHEVEPQEQVIVGVRPEDLFVQSENEQGGITGETMMVERIGRDNLLNIQVGKRKIRAIVSPDTEVTIGKKVTLGIRPGYCHLFHADTGESLLMDEPIHSALKERVTC</sequence>
<evidence type="ECO:0000256" key="2">
    <source>
        <dbReference type="ARBA" id="ARBA00022741"/>
    </source>
</evidence>
<dbReference type="FunFam" id="3.40.50.300:FF:000042">
    <property type="entry name" value="Maltose/maltodextrin ABC transporter, ATP-binding protein"/>
    <property type="match status" value="1"/>
</dbReference>
<dbReference type="Gene3D" id="3.40.50.300">
    <property type="entry name" value="P-loop containing nucleotide triphosphate hydrolases"/>
    <property type="match status" value="1"/>
</dbReference>
<evidence type="ECO:0000259" key="4">
    <source>
        <dbReference type="PROSITE" id="PS50893"/>
    </source>
</evidence>
<keyword evidence="1" id="KW-0813">Transport</keyword>
<dbReference type="PROSITE" id="PS50893">
    <property type="entry name" value="ABC_TRANSPORTER_2"/>
    <property type="match status" value="1"/>
</dbReference>
<accession>A0A0L0QT20</accession>
<protein>
    <submittedName>
        <fullName evidence="5">Sugar ABC transporter ATP-binding protein</fullName>
    </submittedName>
</protein>
<dbReference type="InterPro" id="IPR017871">
    <property type="entry name" value="ABC_transporter-like_CS"/>
</dbReference>
<keyword evidence="2" id="KW-0547">Nucleotide-binding</keyword>
<evidence type="ECO:0000313" key="5">
    <source>
        <dbReference type="EMBL" id="KNE21318.1"/>
    </source>
</evidence>
<proteinExistence type="predicted"/>
<dbReference type="InterPro" id="IPR040582">
    <property type="entry name" value="OB_MalK-like"/>
</dbReference>
<dbReference type="InterPro" id="IPR047641">
    <property type="entry name" value="ABC_transpr_MalK/UgpC-like"/>
</dbReference>
<dbReference type="SUPFAM" id="SSF50331">
    <property type="entry name" value="MOP-like"/>
    <property type="match status" value="1"/>
</dbReference>
<dbReference type="InterPro" id="IPR008995">
    <property type="entry name" value="Mo/tungstate-bd_C_term_dom"/>
</dbReference>
<dbReference type="Gene3D" id="2.40.50.140">
    <property type="entry name" value="Nucleic acid-binding proteins"/>
    <property type="match status" value="1"/>
</dbReference>
<dbReference type="Gene3D" id="2.40.50.100">
    <property type="match status" value="1"/>
</dbReference>
<dbReference type="Pfam" id="PF17912">
    <property type="entry name" value="OB_MalK"/>
    <property type="match status" value="1"/>
</dbReference>
<dbReference type="AlphaFoldDB" id="A0A0L0QT20"/>
<dbReference type="InterPro" id="IPR003593">
    <property type="entry name" value="AAA+_ATPase"/>
</dbReference>
<comment type="caution">
    <text evidence="5">The sequence shown here is derived from an EMBL/GenBank/DDBJ whole genome shotgun (WGS) entry which is preliminary data.</text>
</comment>
<name>A0A0L0QT20_VIRPA</name>
<dbReference type="GO" id="GO:0005524">
    <property type="term" value="F:ATP binding"/>
    <property type="evidence" value="ECO:0007669"/>
    <property type="project" value="UniProtKB-KW"/>
</dbReference>
<dbReference type="PANTHER" id="PTHR43875">
    <property type="entry name" value="MALTODEXTRIN IMPORT ATP-BINDING PROTEIN MSMX"/>
    <property type="match status" value="1"/>
</dbReference>
<evidence type="ECO:0000313" key="6">
    <source>
        <dbReference type="Proteomes" id="UP000036780"/>
    </source>
</evidence>
<dbReference type="SUPFAM" id="SSF52540">
    <property type="entry name" value="P-loop containing nucleoside triphosphate hydrolases"/>
    <property type="match status" value="1"/>
</dbReference>
<dbReference type="GO" id="GO:0055052">
    <property type="term" value="C:ATP-binding cassette (ABC) transporter complex, substrate-binding subunit-containing"/>
    <property type="evidence" value="ECO:0007669"/>
    <property type="project" value="TreeGrafter"/>
</dbReference>
<dbReference type="InterPro" id="IPR003439">
    <property type="entry name" value="ABC_transporter-like_ATP-bd"/>
</dbReference>
<dbReference type="GO" id="GO:0016887">
    <property type="term" value="F:ATP hydrolysis activity"/>
    <property type="evidence" value="ECO:0007669"/>
    <property type="project" value="InterPro"/>
</dbReference>
<dbReference type="EMBL" id="LGTO01000005">
    <property type="protein sequence ID" value="KNE21318.1"/>
    <property type="molecule type" value="Genomic_DNA"/>
</dbReference>
<feature type="domain" description="ABC transporter" evidence="4">
    <location>
        <begin position="3"/>
        <end position="233"/>
    </location>
</feature>
<evidence type="ECO:0000256" key="3">
    <source>
        <dbReference type="ARBA" id="ARBA00022840"/>
    </source>
</evidence>
<dbReference type="PANTHER" id="PTHR43875:SF1">
    <property type="entry name" value="OSMOPROTECTIVE COMPOUNDS UPTAKE ATP-BINDING PROTEIN GGTA"/>
    <property type="match status" value="1"/>
</dbReference>
<keyword evidence="3 5" id="KW-0067">ATP-binding</keyword>
<organism evidence="5 6">
    <name type="scientific">Virgibacillus pantothenticus</name>
    <dbReference type="NCBI Taxonomy" id="1473"/>
    <lineage>
        <taxon>Bacteria</taxon>
        <taxon>Bacillati</taxon>
        <taxon>Bacillota</taxon>
        <taxon>Bacilli</taxon>
        <taxon>Bacillales</taxon>
        <taxon>Bacillaceae</taxon>
        <taxon>Virgibacillus</taxon>
    </lineage>
</organism>
<dbReference type="Pfam" id="PF00005">
    <property type="entry name" value="ABC_tran"/>
    <property type="match status" value="1"/>
</dbReference>
<dbReference type="RefSeq" id="WP_050350740.1">
    <property type="nucleotide sequence ID" value="NZ_CP073011.1"/>
</dbReference>